<feature type="transmembrane region" description="Helical" evidence="1">
    <location>
        <begin position="77"/>
        <end position="95"/>
    </location>
</feature>
<comment type="caution">
    <text evidence="2">The sequence shown here is derived from an EMBL/GenBank/DDBJ whole genome shotgun (WGS) entry which is preliminary data.</text>
</comment>
<dbReference type="EMBL" id="MPTO01000013">
    <property type="protein sequence ID" value="OME19362.1"/>
    <property type="molecule type" value="Genomic_DNA"/>
</dbReference>
<keyword evidence="1" id="KW-1133">Transmembrane helix</keyword>
<dbReference type="Proteomes" id="UP000187323">
    <property type="component" value="Unassembled WGS sequence"/>
</dbReference>
<keyword evidence="1" id="KW-0812">Transmembrane</keyword>
<accession>A0AB36JF68</accession>
<dbReference type="AlphaFoldDB" id="A0AB36JF68"/>
<reference evidence="2 3" key="1">
    <citation type="submission" date="2016-10" db="EMBL/GenBank/DDBJ databases">
        <title>Paenibacillus species isolates.</title>
        <authorList>
            <person name="Beno S.M."/>
        </authorList>
    </citation>
    <scope>NUCLEOTIDE SEQUENCE [LARGE SCALE GENOMIC DNA]</scope>
    <source>
        <strain evidence="2 3">FSL H7-0918</strain>
    </source>
</reference>
<protein>
    <submittedName>
        <fullName evidence="2">Uncharacterized protein</fullName>
    </submittedName>
</protein>
<feature type="transmembrane region" description="Helical" evidence="1">
    <location>
        <begin position="22"/>
        <end position="42"/>
    </location>
</feature>
<evidence type="ECO:0000313" key="2">
    <source>
        <dbReference type="EMBL" id="OME19362.1"/>
    </source>
</evidence>
<name>A0AB36JF68_9BACL</name>
<organism evidence="2 3">
    <name type="scientific">Paenibacillus odorifer</name>
    <dbReference type="NCBI Taxonomy" id="189426"/>
    <lineage>
        <taxon>Bacteria</taxon>
        <taxon>Bacillati</taxon>
        <taxon>Bacillota</taxon>
        <taxon>Bacilli</taxon>
        <taxon>Bacillales</taxon>
        <taxon>Paenibacillaceae</taxon>
        <taxon>Paenibacillus</taxon>
    </lineage>
</organism>
<gene>
    <name evidence="2" type="ORF">BSK47_15010</name>
</gene>
<evidence type="ECO:0000256" key="1">
    <source>
        <dbReference type="SAM" id="Phobius"/>
    </source>
</evidence>
<sequence length="98" mass="11377">MLALLIIHRKKASILAEPCSGYPFRCAFALLIFAALFLIAGFSETTHLADRSYWRTTSGLVLAEIEHERRIEKLVILFRYFLGAIFFFSLRLRYIHLP</sequence>
<evidence type="ECO:0000313" key="3">
    <source>
        <dbReference type="Proteomes" id="UP000187323"/>
    </source>
</evidence>
<proteinExistence type="predicted"/>
<keyword evidence="1" id="KW-0472">Membrane</keyword>